<evidence type="ECO:0000256" key="3">
    <source>
        <dbReference type="ARBA" id="ARBA00022605"/>
    </source>
</evidence>
<keyword evidence="3" id="KW-0028">Amino-acid biosynthesis</keyword>
<evidence type="ECO:0000256" key="7">
    <source>
        <dbReference type="ARBA" id="ARBA00023027"/>
    </source>
</evidence>
<keyword evidence="5" id="KW-0460">Magnesium</keyword>
<gene>
    <name evidence="10" type="ORF">QBC37DRAFT_280288</name>
</gene>
<dbReference type="GO" id="GO:0009098">
    <property type="term" value="P:L-leucine biosynthetic process"/>
    <property type="evidence" value="ECO:0007669"/>
    <property type="project" value="UniProtKB-KW"/>
</dbReference>
<keyword evidence="8" id="KW-0100">Branched-chain amino acid biosynthesis</keyword>
<dbReference type="InterPro" id="IPR004429">
    <property type="entry name" value="Isopropylmalate_DH"/>
</dbReference>
<feature type="non-terminal residue" evidence="10">
    <location>
        <position position="1"/>
    </location>
</feature>
<reference evidence="10" key="1">
    <citation type="journal article" date="2023" name="Mol. Phylogenet. Evol.">
        <title>Genome-scale phylogeny and comparative genomics of the fungal order Sordariales.</title>
        <authorList>
            <person name="Hensen N."/>
            <person name="Bonometti L."/>
            <person name="Westerberg I."/>
            <person name="Brannstrom I.O."/>
            <person name="Guillou S."/>
            <person name="Cros-Aarteil S."/>
            <person name="Calhoun S."/>
            <person name="Haridas S."/>
            <person name="Kuo A."/>
            <person name="Mondo S."/>
            <person name="Pangilinan J."/>
            <person name="Riley R."/>
            <person name="LaButti K."/>
            <person name="Andreopoulos B."/>
            <person name="Lipzen A."/>
            <person name="Chen C."/>
            <person name="Yan M."/>
            <person name="Daum C."/>
            <person name="Ng V."/>
            <person name="Clum A."/>
            <person name="Steindorff A."/>
            <person name="Ohm R.A."/>
            <person name="Martin F."/>
            <person name="Silar P."/>
            <person name="Natvig D.O."/>
            <person name="Lalanne C."/>
            <person name="Gautier V."/>
            <person name="Ament-Velasquez S.L."/>
            <person name="Kruys A."/>
            <person name="Hutchinson M.I."/>
            <person name="Powell A.J."/>
            <person name="Barry K."/>
            <person name="Miller A.N."/>
            <person name="Grigoriev I.V."/>
            <person name="Debuchy R."/>
            <person name="Gladieux P."/>
            <person name="Hiltunen Thoren M."/>
            <person name="Johannesson H."/>
        </authorList>
    </citation>
    <scope>NUCLEOTIDE SEQUENCE</scope>
    <source>
        <strain evidence="10">PSN293</strain>
    </source>
</reference>
<dbReference type="GO" id="GO:0005829">
    <property type="term" value="C:cytosol"/>
    <property type="evidence" value="ECO:0007669"/>
    <property type="project" value="TreeGrafter"/>
</dbReference>
<dbReference type="GO" id="GO:0003862">
    <property type="term" value="F:3-isopropylmalate dehydrogenase activity"/>
    <property type="evidence" value="ECO:0007669"/>
    <property type="project" value="InterPro"/>
</dbReference>
<reference evidence="10" key="2">
    <citation type="submission" date="2023-05" db="EMBL/GenBank/DDBJ databases">
        <authorList>
            <consortium name="Lawrence Berkeley National Laboratory"/>
            <person name="Steindorff A."/>
            <person name="Hensen N."/>
            <person name="Bonometti L."/>
            <person name="Westerberg I."/>
            <person name="Brannstrom I.O."/>
            <person name="Guillou S."/>
            <person name="Cros-Aarteil S."/>
            <person name="Calhoun S."/>
            <person name="Haridas S."/>
            <person name="Kuo A."/>
            <person name="Mondo S."/>
            <person name="Pangilinan J."/>
            <person name="Riley R."/>
            <person name="Labutti K."/>
            <person name="Andreopoulos B."/>
            <person name="Lipzen A."/>
            <person name="Chen C."/>
            <person name="Yanf M."/>
            <person name="Daum C."/>
            <person name="Ng V."/>
            <person name="Clum A."/>
            <person name="Ohm R."/>
            <person name="Martin F."/>
            <person name="Silar P."/>
            <person name="Natvig D."/>
            <person name="Lalanne C."/>
            <person name="Gautier V."/>
            <person name="Ament-Velasquez S.L."/>
            <person name="Kruys A."/>
            <person name="Hutchinson M.I."/>
            <person name="Powell A.J."/>
            <person name="Barry K."/>
            <person name="Miller A.N."/>
            <person name="Grigoriev I.V."/>
            <person name="Debuchy R."/>
            <person name="Gladieux P."/>
            <person name="Thoren M.H."/>
            <person name="Johannesson H."/>
        </authorList>
    </citation>
    <scope>NUCLEOTIDE SEQUENCE</scope>
    <source>
        <strain evidence="10">PSN293</strain>
    </source>
</reference>
<keyword evidence="6" id="KW-0560">Oxidoreductase</keyword>
<evidence type="ECO:0000256" key="5">
    <source>
        <dbReference type="ARBA" id="ARBA00022842"/>
    </source>
</evidence>
<dbReference type="SUPFAM" id="SSF53659">
    <property type="entry name" value="Isocitrate/Isopropylmalate dehydrogenase-like"/>
    <property type="match status" value="1"/>
</dbReference>
<dbReference type="Pfam" id="PF00180">
    <property type="entry name" value="Iso_dh"/>
    <property type="match status" value="1"/>
</dbReference>
<evidence type="ECO:0000256" key="6">
    <source>
        <dbReference type="ARBA" id="ARBA00023002"/>
    </source>
</evidence>
<evidence type="ECO:0000256" key="8">
    <source>
        <dbReference type="ARBA" id="ARBA00023304"/>
    </source>
</evidence>
<dbReference type="Gene3D" id="3.40.718.10">
    <property type="entry name" value="Isopropylmalate Dehydrogenase"/>
    <property type="match status" value="1"/>
</dbReference>
<dbReference type="EMBL" id="MU858072">
    <property type="protein sequence ID" value="KAK4216061.1"/>
    <property type="molecule type" value="Genomic_DNA"/>
</dbReference>
<evidence type="ECO:0000313" key="10">
    <source>
        <dbReference type="EMBL" id="KAK4216061.1"/>
    </source>
</evidence>
<protein>
    <recommendedName>
        <fullName evidence="9">Isopropylmalate dehydrogenase-like domain-containing protein</fullName>
    </recommendedName>
</protein>
<dbReference type="GO" id="GO:0046872">
    <property type="term" value="F:metal ion binding"/>
    <property type="evidence" value="ECO:0007669"/>
    <property type="project" value="UniProtKB-KW"/>
</dbReference>
<dbReference type="PANTHER" id="PTHR42979">
    <property type="entry name" value="3-ISOPROPYLMALATE DEHYDROGENASE"/>
    <property type="match status" value="1"/>
</dbReference>
<dbReference type="InterPro" id="IPR024084">
    <property type="entry name" value="IsoPropMal-DH-like_dom"/>
</dbReference>
<evidence type="ECO:0000256" key="2">
    <source>
        <dbReference type="ARBA" id="ARBA00022430"/>
    </source>
</evidence>
<feature type="domain" description="Isopropylmalate dehydrogenase-like" evidence="9">
    <location>
        <begin position="3"/>
        <end position="117"/>
    </location>
</feature>
<evidence type="ECO:0000256" key="4">
    <source>
        <dbReference type="ARBA" id="ARBA00022723"/>
    </source>
</evidence>
<keyword evidence="4" id="KW-0479">Metal-binding</keyword>
<keyword evidence="11" id="KW-1185">Reference proteome</keyword>
<proteinExistence type="inferred from homology"/>
<evidence type="ECO:0000256" key="1">
    <source>
        <dbReference type="ARBA" id="ARBA00007769"/>
    </source>
</evidence>
<dbReference type="AlphaFoldDB" id="A0AAN6YDI0"/>
<keyword evidence="7" id="KW-0520">NAD</keyword>
<organism evidence="10 11">
    <name type="scientific">Rhypophila decipiens</name>
    <dbReference type="NCBI Taxonomy" id="261697"/>
    <lineage>
        <taxon>Eukaryota</taxon>
        <taxon>Fungi</taxon>
        <taxon>Dikarya</taxon>
        <taxon>Ascomycota</taxon>
        <taxon>Pezizomycotina</taxon>
        <taxon>Sordariomycetes</taxon>
        <taxon>Sordariomycetidae</taxon>
        <taxon>Sordariales</taxon>
        <taxon>Naviculisporaceae</taxon>
        <taxon>Rhypophila</taxon>
    </lineage>
</organism>
<comment type="similarity">
    <text evidence="1">Belongs to the isocitrate and isopropylmalate dehydrogenases family.</text>
</comment>
<evidence type="ECO:0000259" key="9">
    <source>
        <dbReference type="Pfam" id="PF00180"/>
    </source>
</evidence>
<sequence>FTLDKANLLAGYIPANVVSEVMAYKFSRLEVCHQLIDSKAHFDGRQEPEGPEWFITSNLFAISSVTNEVGVIPGNICASLGGIPEVKGKCIGIYEPIQGSVPDISGRGIVNPVGTIL</sequence>
<keyword evidence="2" id="KW-0432">Leucine biosynthesis</keyword>
<comment type="caution">
    <text evidence="10">The sequence shown here is derived from an EMBL/GenBank/DDBJ whole genome shotgun (WGS) entry which is preliminary data.</text>
</comment>
<evidence type="ECO:0000313" key="11">
    <source>
        <dbReference type="Proteomes" id="UP001301769"/>
    </source>
</evidence>
<accession>A0AAN6YDI0</accession>
<name>A0AAN6YDI0_9PEZI</name>
<dbReference type="Proteomes" id="UP001301769">
    <property type="component" value="Unassembled WGS sequence"/>
</dbReference>
<dbReference type="PANTHER" id="PTHR42979:SF1">
    <property type="entry name" value="3-ISOPROPYLMALATE DEHYDROGENASE"/>
    <property type="match status" value="1"/>
</dbReference>